<name>A0A146S536_FUNHE</name>
<organism evidence="1">
    <name type="scientific">Fundulus heteroclitus</name>
    <name type="common">Killifish</name>
    <name type="synonym">Mummichog</name>
    <dbReference type="NCBI Taxonomy" id="8078"/>
    <lineage>
        <taxon>Eukaryota</taxon>
        <taxon>Metazoa</taxon>
        <taxon>Chordata</taxon>
        <taxon>Craniata</taxon>
        <taxon>Vertebrata</taxon>
        <taxon>Euteleostomi</taxon>
        <taxon>Actinopterygii</taxon>
        <taxon>Neopterygii</taxon>
        <taxon>Teleostei</taxon>
        <taxon>Neoteleostei</taxon>
        <taxon>Acanthomorphata</taxon>
        <taxon>Ovalentaria</taxon>
        <taxon>Atherinomorphae</taxon>
        <taxon>Cyprinodontiformes</taxon>
        <taxon>Fundulidae</taxon>
        <taxon>Fundulus</taxon>
    </lineage>
</organism>
<accession>A0A146S536</accession>
<evidence type="ECO:0000313" key="1">
    <source>
        <dbReference type="EMBL" id="JAQ75695.1"/>
    </source>
</evidence>
<dbReference type="EMBL" id="GCES01110627">
    <property type="protein sequence ID" value="JAQ75695.1"/>
    <property type="molecule type" value="Transcribed_RNA"/>
</dbReference>
<proteinExistence type="predicted"/>
<protein>
    <submittedName>
        <fullName evidence="1">Uncharacterized protein</fullName>
    </submittedName>
</protein>
<dbReference type="EMBL" id="GCES01109914">
    <property type="protein sequence ID" value="JAQ76408.1"/>
    <property type="molecule type" value="Transcribed_RNA"/>
</dbReference>
<reference evidence="1" key="1">
    <citation type="submission" date="2015-01" db="EMBL/GenBank/DDBJ databases">
        <title>EvidentialGene: Evidence-directed Construction of Complete mRNA Transcriptomes without Genomes.</title>
        <authorList>
            <person name="Gilbert D.G."/>
        </authorList>
    </citation>
    <scope>NUCLEOTIDE SEQUENCE</scope>
</reference>
<dbReference type="AlphaFoldDB" id="A0A146S536"/>
<sequence length="96" mass="10441">MLPIPALGEAAARRLLLLMDSFLRVSILVTPRRNLSISSVTSYFLQPCLRIVHQAGLSIFLETILLTPAANTVLRSLLPLPCALAGGLVYTLQKLN</sequence>